<dbReference type="EMBL" id="KK198753">
    <property type="protein sequence ID" value="KCW90490.1"/>
    <property type="molecule type" value="Genomic_DNA"/>
</dbReference>
<protein>
    <recommendedName>
        <fullName evidence="3">DUF3511 domain-containing protein</fullName>
    </recommendedName>
</protein>
<dbReference type="Pfam" id="PF12023">
    <property type="entry name" value="DUF3511"/>
    <property type="match status" value="1"/>
</dbReference>
<dbReference type="STRING" id="71139.A0A059DJB5"/>
<proteinExistence type="predicted"/>
<sequence length="109" mass="12533">MDDLASRFRAVETDQKLESHGYGSRDITSWMHTTRMQWHAGRDLPQPSRVTPSSSPWNQCSDARDKASSSSRKRVVRYKAYGAEGKIKASIRSSLRWIKNKYSELVHGY</sequence>
<accession>A0A059DJB5</accession>
<gene>
    <name evidence="2" type="ORF">EUGRSUZ_A02612</name>
</gene>
<dbReference type="PANTHER" id="PTHR33193:SF13">
    <property type="entry name" value="EXPRESSED PROTEIN"/>
    <property type="match status" value="1"/>
</dbReference>
<dbReference type="InterPro" id="IPR021899">
    <property type="entry name" value="DUF3511"/>
</dbReference>
<dbReference type="OMA" id="MQWHAGR"/>
<reference evidence="2" key="1">
    <citation type="submission" date="2013-07" db="EMBL/GenBank/DDBJ databases">
        <title>The genome of Eucalyptus grandis.</title>
        <authorList>
            <person name="Schmutz J."/>
            <person name="Hayes R."/>
            <person name="Myburg A."/>
            <person name="Tuskan G."/>
            <person name="Grattapaglia D."/>
            <person name="Rokhsar D.S."/>
        </authorList>
    </citation>
    <scope>NUCLEOTIDE SEQUENCE</scope>
    <source>
        <tissue evidence="2">Leaf extractions</tissue>
    </source>
</reference>
<feature type="region of interest" description="Disordered" evidence="1">
    <location>
        <begin position="38"/>
        <end position="71"/>
    </location>
</feature>
<dbReference type="InParanoid" id="A0A059DJB5"/>
<evidence type="ECO:0000313" key="2">
    <source>
        <dbReference type="EMBL" id="KCW90490.1"/>
    </source>
</evidence>
<dbReference type="Gramene" id="KCW90490">
    <property type="protein sequence ID" value="KCW90490"/>
    <property type="gene ID" value="EUGRSUZ_A02612"/>
</dbReference>
<feature type="compositionally biased region" description="Polar residues" evidence="1">
    <location>
        <begin position="48"/>
        <end position="60"/>
    </location>
</feature>
<dbReference type="AlphaFoldDB" id="A0A059DJB5"/>
<dbReference type="PANTHER" id="PTHR33193">
    <property type="entry name" value="DOMAIN PROTEIN, PUTATIVE (DUF3511)-RELATED"/>
    <property type="match status" value="1"/>
</dbReference>
<evidence type="ECO:0000256" key="1">
    <source>
        <dbReference type="SAM" id="MobiDB-lite"/>
    </source>
</evidence>
<name>A0A059DJB5_EUCGR</name>
<organism evidence="2">
    <name type="scientific">Eucalyptus grandis</name>
    <name type="common">Flooded gum</name>
    <dbReference type="NCBI Taxonomy" id="71139"/>
    <lineage>
        <taxon>Eukaryota</taxon>
        <taxon>Viridiplantae</taxon>
        <taxon>Streptophyta</taxon>
        <taxon>Embryophyta</taxon>
        <taxon>Tracheophyta</taxon>
        <taxon>Spermatophyta</taxon>
        <taxon>Magnoliopsida</taxon>
        <taxon>eudicotyledons</taxon>
        <taxon>Gunneridae</taxon>
        <taxon>Pentapetalae</taxon>
        <taxon>rosids</taxon>
        <taxon>malvids</taxon>
        <taxon>Myrtales</taxon>
        <taxon>Myrtaceae</taxon>
        <taxon>Myrtoideae</taxon>
        <taxon>Eucalypteae</taxon>
        <taxon>Eucalyptus</taxon>
    </lineage>
</organism>
<evidence type="ECO:0008006" key="3">
    <source>
        <dbReference type="Google" id="ProtNLM"/>
    </source>
</evidence>